<dbReference type="InterPro" id="IPR036111">
    <property type="entry name" value="Mal/L-sulfo/L-lacto_DH-like_sf"/>
</dbReference>
<sequence>MIELDRSQLRAVCERACRGAGATPPQAELLAEATVEAELRGRRPVGVSHLLDYLGGFHDGRITTDVAPSVEQPTPVVVRVDCHGGLAQHGFDVAAEALVGAADTYGLAVLAVESCFTVGELDHYTRRLNAAGLIGLTCANSPALMSVAGARSPVLGTNPLSFGVPLPDGRRLTVDQASSATAWVSVRDAANRGAQIPLGWAVGPDGSPTTSADEGLAGALLPFGGYKGGNIALMVEVLATLAGGRFSSAAPPFNEGAHSPSVGMLVLALSPEVVGEGYPERLQAQLTAWHDDHGADVTVWIDPGEAPGCAVPDELYQTLTAWGRRADTST</sequence>
<dbReference type="Pfam" id="PF02615">
    <property type="entry name" value="Ldh_2"/>
    <property type="match status" value="1"/>
</dbReference>
<dbReference type="PANTHER" id="PTHR11091">
    <property type="entry name" value="OXIDOREDUCTASE-RELATED"/>
    <property type="match status" value="1"/>
</dbReference>
<evidence type="ECO:0000313" key="3">
    <source>
        <dbReference type="EMBL" id="CCH80208.1"/>
    </source>
</evidence>
<dbReference type="SUPFAM" id="SSF89733">
    <property type="entry name" value="L-sulfolactate dehydrogenase-like"/>
    <property type="match status" value="1"/>
</dbReference>
<keyword evidence="4" id="KW-1185">Reference proteome</keyword>
<keyword evidence="2" id="KW-0560">Oxidoreductase</keyword>
<evidence type="ECO:0000256" key="2">
    <source>
        <dbReference type="ARBA" id="ARBA00023002"/>
    </source>
</evidence>
<proteinExistence type="inferred from homology"/>
<gene>
    <name evidence="3" type="ORF">BN12_790037</name>
</gene>
<dbReference type="OrthoDB" id="924592at2"/>
<evidence type="ECO:0000313" key="4">
    <source>
        <dbReference type="Proteomes" id="UP000035721"/>
    </source>
</evidence>
<evidence type="ECO:0000256" key="1">
    <source>
        <dbReference type="ARBA" id="ARBA00006056"/>
    </source>
</evidence>
<dbReference type="GO" id="GO:0016491">
    <property type="term" value="F:oxidoreductase activity"/>
    <property type="evidence" value="ECO:0007669"/>
    <property type="project" value="UniProtKB-KW"/>
</dbReference>
<accession>A0A077M1N1</accession>
<dbReference type="InterPro" id="IPR043143">
    <property type="entry name" value="Mal/L-sulf/L-lact_DH-like_NADP"/>
</dbReference>
<dbReference type="InterPro" id="IPR003767">
    <property type="entry name" value="Malate/L-lactate_DH-like"/>
</dbReference>
<organism evidence="3 4">
    <name type="scientific">Nostocoides japonicum T1-X7</name>
    <dbReference type="NCBI Taxonomy" id="1194083"/>
    <lineage>
        <taxon>Bacteria</taxon>
        <taxon>Bacillati</taxon>
        <taxon>Actinomycetota</taxon>
        <taxon>Actinomycetes</taxon>
        <taxon>Micrococcales</taxon>
        <taxon>Intrasporangiaceae</taxon>
        <taxon>Nostocoides</taxon>
    </lineage>
</organism>
<dbReference type="Gene3D" id="3.30.1370.60">
    <property type="entry name" value="Hypothetical oxidoreductase yiak, domain 2"/>
    <property type="match status" value="1"/>
</dbReference>
<dbReference type="InterPro" id="IPR043144">
    <property type="entry name" value="Mal/L-sulf/L-lact_DH-like_ah"/>
</dbReference>
<comment type="similarity">
    <text evidence="1">Belongs to the LDH2/MDH2 oxidoreductase family.</text>
</comment>
<dbReference type="PANTHER" id="PTHR11091:SF0">
    <property type="entry name" value="MALATE DEHYDROGENASE"/>
    <property type="match status" value="1"/>
</dbReference>
<dbReference type="STRING" id="1194083.BN12_790037"/>
<protein>
    <submittedName>
        <fullName evidence="3">Malate/L-lactate dehydrogenase family protein</fullName>
    </submittedName>
</protein>
<dbReference type="RefSeq" id="WP_048552241.1">
    <property type="nucleotide sequence ID" value="NZ_HF570958.1"/>
</dbReference>
<dbReference type="AlphaFoldDB" id="A0A077M1N1"/>
<dbReference type="EMBL" id="CAJB01000413">
    <property type="protein sequence ID" value="CCH80208.1"/>
    <property type="molecule type" value="Genomic_DNA"/>
</dbReference>
<comment type="caution">
    <text evidence="3">The sequence shown here is derived from an EMBL/GenBank/DDBJ whole genome shotgun (WGS) entry which is preliminary data.</text>
</comment>
<dbReference type="Gene3D" id="1.10.1530.10">
    <property type="match status" value="1"/>
</dbReference>
<reference evidence="3 4" key="1">
    <citation type="journal article" date="2013" name="ISME J.">
        <title>A metabolic model for members of the genus Tetrasphaera involved in enhanced biological phosphorus removal.</title>
        <authorList>
            <person name="Kristiansen R."/>
            <person name="Nguyen H.T.T."/>
            <person name="Saunders A.M."/>
            <person name="Nielsen J.L."/>
            <person name="Wimmer R."/>
            <person name="Le V.Q."/>
            <person name="McIlroy S.J."/>
            <person name="Petrovski S."/>
            <person name="Seviour R.J."/>
            <person name="Calteau A."/>
            <person name="Nielsen K.L."/>
            <person name="Nielsen P.H."/>
        </authorList>
    </citation>
    <scope>NUCLEOTIDE SEQUENCE [LARGE SCALE GENOMIC DNA]</scope>
    <source>
        <strain evidence="3 4">T1-X7</strain>
    </source>
</reference>
<name>A0A077M1N1_9MICO</name>
<dbReference type="Proteomes" id="UP000035721">
    <property type="component" value="Unassembled WGS sequence"/>
</dbReference>